<dbReference type="Gene3D" id="3.10.450.50">
    <property type="match status" value="1"/>
</dbReference>
<comment type="caution">
    <text evidence="5">The sequence shown here is derived from an EMBL/GenBank/DDBJ whole genome shotgun (WGS) entry which is preliminary data.</text>
</comment>
<dbReference type="GO" id="GO:1990904">
    <property type="term" value="C:ribonucleoprotein complex"/>
    <property type="evidence" value="ECO:0007669"/>
    <property type="project" value="TreeGrafter"/>
</dbReference>
<dbReference type="InterPro" id="IPR032710">
    <property type="entry name" value="NTF2-like_dom_sf"/>
</dbReference>
<dbReference type="InterPro" id="IPR039539">
    <property type="entry name" value="Ras_GTPase_bind_prot"/>
</dbReference>
<dbReference type="Pfam" id="PF00076">
    <property type="entry name" value="RRM_1"/>
    <property type="match status" value="1"/>
</dbReference>
<dbReference type="PROSITE" id="PS50102">
    <property type="entry name" value="RRM"/>
    <property type="match status" value="1"/>
</dbReference>
<evidence type="ECO:0000256" key="1">
    <source>
        <dbReference type="ARBA" id="ARBA00022884"/>
    </source>
</evidence>
<sequence>MSKLGRPEADGSLSITTTMQAINDKIVSLNYENLRAEIKSVDALESYNGGVNVLVTGHLTGQDNIVKNFAQSFFLAPQDRGFFVLNDMFRYVDNITVNPVVVSDVLVLPPPEQVDDNHISEQSTPSAEDEAIAGEVYNPPENGNGVPVAEEEEVPVPEVVDAVQDDIEQVVVPRIKSDEVPKKSYASIVKHLKETAGSFSPPPVVPRKAPQMSVEQVNPTVVPTPNGPVSSFDSVEIEHDEEEEGMIQNRLFAFSCLQIPVIRSSGVLADGYSIYVKGLPMNATEALLEEVFKKFGTIKKDGIQVRSNKQQVFCFGFVEFEEASSAQKALEEVTEGGFIQEEGLDSEDVGTMEVAGVGTTKGILTALETEAEIVMDIRDLKTALSMGPARTAWSMPM</sequence>
<dbReference type="SMART" id="SM00360">
    <property type="entry name" value="RRM"/>
    <property type="match status" value="1"/>
</dbReference>
<evidence type="ECO:0000313" key="5">
    <source>
        <dbReference type="EMBL" id="GER41174.1"/>
    </source>
</evidence>
<keyword evidence="6" id="KW-1185">Reference proteome</keyword>
<dbReference type="GO" id="GO:0005829">
    <property type="term" value="C:cytosol"/>
    <property type="evidence" value="ECO:0007669"/>
    <property type="project" value="TreeGrafter"/>
</dbReference>
<name>A0A5A7Q817_STRAF</name>
<dbReference type="Proteomes" id="UP000325081">
    <property type="component" value="Unassembled WGS sequence"/>
</dbReference>
<evidence type="ECO:0000313" key="6">
    <source>
        <dbReference type="Proteomes" id="UP000325081"/>
    </source>
</evidence>
<organism evidence="5 6">
    <name type="scientific">Striga asiatica</name>
    <name type="common">Asiatic witchweed</name>
    <name type="synonym">Buchnera asiatica</name>
    <dbReference type="NCBI Taxonomy" id="4170"/>
    <lineage>
        <taxon>Eukaryota</taxon>
        <taxon>Viridiplantae</taxon>
        <taxon>Streptophyta</taxon>
        <taxon>Embryophyta</taxon>
        <taxon>Tracheophyta</taxon>
        <taxon>Spermatophyta</taxon>
        <taxon>Magnoliopsida</taxon>
        <taxon>eudicotyledons</taxon>
        <taxon>Gunneridae</taxon>
        <taxon>Pentapetalae</taxon>
        <taxon>asterids</taxon>
        <taxon>lamiids</taxon>
        <taxon>Lamiales</taxon>
        <taxon>Orobanchaceae</taxon>
        <taxon>Buchnereae</taxon>
        <taxon>Striga</taxon>
    </lineage>
</organism>
<dbReference type="Pfam" id="PF02136">
    <property type="entry name" value="NTF2"/>
    <property type="match status" value="1"/>
</dbReference>
<dbReference type="InterPro" id="IPR002075">
    <property type="entry name" value="NTF2_dom"/>
</dbReference>
<feature type="domain" description="RRM" evidence="3">
    <location>
        <begin position="272"/>
        <end position="343"/>
    </location>
</feature>
<dbReference type="InterPro" id="IPR012677">
    <property type="entry name" value="Nucleotide-bd_a/b_plait_sf"/>
</dbReference>
<dbReference type="SUPFAM" id="SSF54928">
    <property type="entry name" value="RNA-binding domain, RBD"/>
    <property type="match status" value="1"/>
</dbReference>
<dbReference type="PANTHER" id="PTHR10693">
    <property type="entry name" value="RAS GTPASE-ACTIVATING PROTEIN-BINDING PROTEIN"/>
    <property type="match status" value="1"/>
</dbReference>
<dbReference type="InterPro" id="IPR035979">
    <property type="entry name" value="RBD_domain_sf"/>
</dbReference>
<dbReference type="GO" id="GO:0003729">
    <property type="term" value="F:mRNA binding"/>
    <property type="evidence" value="ECO:0007669"/>
    <property type="project" value="TreeGrafter"/>
</dbReference>
<accession>A0A5A7Q817</accession>
<gene>
    <name evidence="5" type="ORF">STAS_17883</name>
</gene>
<keyword evidence="1 2" id="KW-0694">RNA-binding</keyword>
<dbReference type="AlphaFoldDB" id="A0A5A7Q817"/>
<dbReference type="CDD" id="cd00590">
    <property type="entry name" value="RRM_SF"/>
    <property type="match status" value="1"/>
</dbReference>
<dbReference type="PANTHER" id="PTHR10693:SF20">
    <property type="entry name" value="AT27578P"/>
    <property type="match status" value="1"/>
</dbReference>
<dbReference type="OrthoDB" id="339151at2759"/>
<dbReference type="Gene3D" id="3.30.70.330">
    <property type="match status" value="1"/>
</dbReference>
<dbReference type="EMBL" id="BKCP01006071">
    <property type="protein sequence ID" value="GER41174.1"/>
    <property type="molecule type" value="Genomic_DNA"/>
</dbReference>
<feature type="domain" description="NTF2" evidence="4">
    <location>
        <begin position="1"/>
        <end position="91"/>
    </location>
</feature>
<proteinExistence type="predicted"/>
<dbReference type="InterPro" id="IPR018222">
    <property type="entry name" value="Nuclear_transport_factor_2_euk"/>
</dbReference>
<dbReference type="SUPFAM" id="SSF54427">
    <property type="entry name" value="NTF2-like"/>
    <property type="match status" value="1"/>
</dbReference>
<evidence type="ECO:0000256" key="2">
    <source>
        <dbReference type="PROSITE-ProRule" id="PRU00176"/>
    </source>
</evidence>
<evidence type="ECO:0000259" key="4">
    <source>
        <dbReference type="PROSITE" id="PS50177"/>
    </source>
</evidence>
<dbReference type="InterPro" id="IPR000504">
    <property type="entry name" value="RRM_dom"/>
</dbReference>
<dbReference type="PROSITE" id="PS50177">
    <property type="entry name" value="NTF2_DOMAIN"/>
    <property type="match status" value="1"/>
</dbReference>
<reference evidence="6" key="1">
    <citation type="journal article" date="2019" name="Curr. Biol.">
        <title>Genome Sequence of Striga asiatica Provides Insight into the Evolution of Plant Parasitism.</title>
        <authorList>
            <person name="Yoshida S."/>
            <person name="Kim S."/>
            <person name="Wafula E.K."/>
            <person name="Tanskanen J."/>
            <person name="Kim Y.M."/>
            <person name="Honaas L."/>
            <person name="Yang Z."/>
            <person name="Spallek T."/>
            <person name="Conn C.E."/>
            <person name="Ichihashi Y."/>
            <person name="Cheong K."/>
            <person name="Cui S."/>
            <person name="Der J.P."/>
            <person name="Gundlach H."/>
            <person name="Jiao Y."/>
            <person name="Hori C."/>
            <person name="Ishida J.K."/>
            <person name="Kasahara H."/>
            <person name="Kiba T."/>
            <person name="Kim M.S."/>
            <person name="Koo N."/>
            <person name="Laohavisit A."/>
            <person name="Lee Y.H."/>
            <person name="Lumba S."/>
            <person name="McCourt P."/>
            <person name="Mortimer J.C."/>
            <person name="Mutuku J.M."/>
            <person name="Nomura T."/>
            <person name="Sasaki-Sekimoto Y."/>
            <person name="Seto Y."/>
            <person name="Wang Y."/>
            <person name="Wakatake T."/>
            <person name="Sakakibara H."/>
            <person name="Demura T."/>
            <person name="Yamaguchi S."/>
            <person name="Yoneyama K."/>
            <person name="Manabe R.I."/>
            <person name="Nelson D.C."/>
            <person name="Schulman A.H."/>
            <person name="Timko M.P."/>
            <person name="dePamphilis C.W."/>
            <person name="Choi D."/>
            <person name="Shirasu K."/>
        </authorList>
    </citation>
    <scope>NUCLEOTIDE SEQUENCE [LARGE SCALE GENOMIC DNA]</scope>
    <source>
        <strain evidence="6">cv. UVA1</strain>
    </source>
</reference>
<protein>
    <submittedName>
        <fullName evidence="5">Nuclear transport factor 2 family protein</fullName>
    </submittedName>
</protein>
<dbReference type="CDD" id="cd00780">
    <property type="entry name" value="NTF2"/>
    <property type="match status" value="1"/>
</dbReference>
<evidence type="ECO:0000259" key="3">
    <source>
        <dbReference type="PROSITE" id="PS50102"/>
    </source>
</evidence>